<proteinExistence type="predicted"/>
<evidence type="ECO:0008006" key="3">
    <source>
        <dbReference type="Google" id="ProtNLM"/>
    </source>
</evidence>
<dbReference type="EMBL" id="MABE01000676">
    <property type="protein sequence ID" value="OUS35818.1"/>
    <property type="molecule type" value="Genomic_DNA"/>
</dbReference>
<accession>A0A1Y5HEW8</accession>
<dbReference type="Gene3D" id="3.40.50.150">
    <property type="entry name" value="Vaccinia Virus protein VP39"/>
    <property type="match status" value="1"/>
</dbReference>
<evidence type="ECO:0000313" key="1">
    <source>
        <dbReference type="EMBL" id="OUS35818.1"/>
    </source>
</evidence>
<reference evidence="2" key="1">
    <citation type="journal article" date="2017" name="Proc. Natl. Acad. Sci. U.S.A.">
        <title>Simulation of Deepwater Horizon oil plume reveals substrate specialization within a complex community of hydrocarbon degraders.</title>
        <authorList>
            <person name="Hu P."/>
            <person name="Dubinsky E.A."/>
            <person name="Probst A.J."/>
            <person name="Wang J."/>
            <person name="Sieber C.M.K."/>
            <person name="Tom L.M."/>
            <person name="Gardinali P."/>
            <person name="Banfield J.F."/>
            <person name="Atlas R.M."/>
            <person name="Andersen G.L."/>
        </authorList>
    </citation>
    <scope>NUCLEOTIDE SEQUENCE [LARGE SCALE GENOMIC DNA]</scope>
</reference>
<evidence type="ECO:0000313" key="2">
    <source>
        <dbReference type="Proteomes" id="UP000227088"/>
    </source>
</evidence>
<name>A0A1Y5HEW8_OLEAN</name>
<sequence>MSAAQIVTGPQAFADHKHSNTIPYNSEAVQQAMQGDHRSAKNIARNQYRHPDKTLAFFGLTPNMSVVEIWPGGGWYSEILAPVLKEQGHYYAAGFSLEAKRTPAWRKNYQLKFNQKLKHSPDIYGKTIVTDLSIPERPEIAPEGSADLVLTFRNVHNWMKGEYAQEVFDSMYKALKPGGILGVVEHRAKPGTSLQDMIDSGYVTEAYVIKLAEKSGFKLEKKAEI</sequence>
<protein>
    <recommendedName>
        <fullName evidence="3">Methyltransferase</fullName>
    </recommendedName>
</protein>
<feature type="non-terminal residue" evidence="1">
    <location>
        <position position="225"/>
    </location>
</feature>
<comment type="caution">
    <text evidence="1">The sequence shown here is derived from an EMBL/GenBank/DDBJ whole genome shotgun (WGS) entry which is preliminary data.</text>
</comment>
<dbReference type="SUPFAM" id="SSF53335">
    <property type="entry name" value="S-adenosyl-L-methionine-dependent methyltransferases"/>
    <property type="match status" value="1"/>
</dbReference>
<dbReference type="InterPro" id="IPR016980">
    <property type="entry name" value="S-AdoMet-dep_MeTrfase_Alr7345"/>
</dbReference>
<dbReference type="AlphaFoldDB" id="A0A1Y5HEW8"/>
<gene>
    <name evidence="1" type="ORF">A9R00_11870</name>
</gene>
<dbReference type="PIRSF" id="PIRSF031679">
    <property type="entry name" value="Mtase_Alr7345_prd"/>
    <property type="match status" value="1"/>
</dbReference>
<organism evidence="1 2">
    <name type="scientific">Oleispira antarctica</name>
    <dbReference type="NCBI Taxonomy" id="188908"/>
    <lineage>
        <taxon>Bacteria</taxon>
        <taxon>Pseudomonadati</taxon>
        <taxon>Pseudomonadota</taxon>
        <taxon>Gammaproteobacteria</taxon>
        <taxon>Oceanospirillales</taxon>
        <taxon>Oceanospirillaceae</taxon>
        <taxon>Oleispira</taxon>
    </lineage>
</organism>
<dbReference type="InterPro" id="IPR029063">
    <property type="entry name" value="SAM-dependent_MTases_sf"/>
</dbReference>
<dbReference type="Proteomes" id="UP000227088">
    <property type="component" value="Unassembled WGS sequence"/>
</dbReference>